<evidence type="ECO:0000313" key="21">
    <source>
        <dbReference type="Proteomes" id="UP000095300"/>
    </source>
</evidence>
<keyword evidence="10" id="KW-0675">Receptor</keyword>
<feature type="chain" id="PRO_5009327544" description="Glutamate receptor 1" evidence="17">
    <location>
        <begin position="35"/>
        <end position="1292"/>
    </location>
</feature>
<keyword evidence="11" id="KW-0325">Glycoprotein</keyword>
<evidence type="ECO:0000256" key="15">
    <source>
        <dbReference type="ARBA" id="ARBA00034104"/>
    </source>
</evidence>
<organism evidence="20 21">
    <name type="scientific">Stomoxys calcitrans</name>
    <name type="common">Stable fly</name>
    <name type="synonym">Conops calcitrans</name>
    <dbReference type="NCBI Taxonomy" id="35570"/>
    <lineage>
        <taxon>Eukaryota</taxon>
        <taxon>Metazoa</taxon>
        <taxon>Ecdysozoa</taxon>
        <taxon>Arthropoda</taxon>
        <taxon>Hexapoda</taxon>
        <taxon>Insecta</taxon>
        <taxon>Pterygota</taxon>
        <taxon>Neoptera</taxon>
        <taxon>Endopterygota</taxon>
        <taxon>Diptera</taxon>
        <taxon>Brachycera</taxon>
        <taxon>Muscomorpha</taxon>
        <taxon>Muscoidea</taxon>
        <taxon>Muscidae</taxon>
        <taxon>Stomoxys</taxon>
    </lineage>
</organism>
<dbReference type="Pfam" id="PF01094">
    <property type="entry name" value="ANF_receptor"/>
    <property type="match status" value="1"/>
</dbReference>
<dbReference type="SMART" id="SM00918">
    <property type="entry name" value="Lig_chan-Glu_bd"/>
    <property type="match status" value="1"/>
</dbReference>
<keyword evidence="3" id="KW-1003">Cell membrane</keyword>
<proteinExistence type="inferred from homology"/>
<dbReference type="FunFam" id="3.40.190.10:FF:000001">
    <property type="entry name" value="Glutamate receptor ionotropic, kainate 2"/>
    <property type="match status" value="1"/>
</dbReference>
<evidence type="ECO:0000256" key="16">
    <source>
        <dbReference type="SAM" id="Phobius"/>
    </source>
</evidence>
<evidence type="ECO:0000259" key="18">
    <source>
        <dbReference type="SMART" id="SM00079"/>
    </source>
</evidence>
<dbReference type="CDD" id="cd06380">
    <property type="entry name" value="PBP1_iGluR_AMPA"/>
    <property type="match status" value="1"/>
</dbReference>
<dbReference type="InterPro" id="IPR019594">
    <property type="entry name" value="Glu/Gly-bd"/>
</dbReference>
<evidence type="ECO:0000259" key="19">
    <source>
        <dbReference type="SMART" id="SM00918"/>
    </source>
</evidence>
<evidence type="ECO:0000256" key="12">
    <source>
        <dbReference type="ARBA" id="ARBA00023257"/>
    </source>
</evidence>
<evidence type="ECO:0000256" key="2">
    <source>
        <dbReference type="ARBA" id="ARBA00022448"/>
    </source>
</evidence>
<keyword evidence="21" id="KW-1185">Reference proteome</keyword>
<dbReference type="GO" id="GO:0022824">
    <property type="term" value="F:transmitter-gated monoatomic ion channel activity"/>
    <property type="evidence" value="ECO:0007669"/>
    <property type="project" value="UniProtKB-ARBA"/>
</dbReference>
<feature type="domain" description="Ionotropic glutamate receptor C-terminal" evidence="18">
    <location>
        <begin position="934"/>
        <end position="1292"/>
    </location>
</feature>
<keyword evidence="9 16" id="KW-0472">Membrane</keyword>
<evidence type="ECO:0000256" key="13">
    <source>
        <dbReference type="ARBA" id="ARBA00023286"/>
    </source>
</evidence>
<dbReference type="SMART" id="SM00079">
    <property type="entry name" value="PBPe"/>
    <property type="match status" value="2"/>
</dbReference>
<feature type="domain" description="Ionotropic glutamate receptor L-glutamate and glycine-binding" evidence="19">
    <location>
        <begin position="529"/>
        <end position="597"/>
    </location>
</feature>
<dbReference type="CDD" id="cd13715">
    <property type="entry name" value="PBP2_iGluR_AMPA"/>
    <property type="match status" value="1"/>
</dbReference>
<accession>A0A1I8Q126</accession>
<evidence type="ECO:0000256" key="11">
    <source>
        <dbReference type="ARBA" id="ARBA00023180"/>
    </source>
</evidence>
<dbReference type="SUPFAM" id="SSF53850">
    <property type="entry name" value="Periplasmic binding protein-like II"/>
    <property type="match status" value="2"/>
</dbReference>
<evidence type="ECO:0000256" key="5">
    <source>
        <dbReference type="ARBA" id="ARBA00022729"/>
    </source>
</evidence>
<keyword evidence="4 16" id="KW-0812">Transmembrane</keyword>
<dbReference type="SUPFAM" id="SSF81324">
    <property type="entry name" value="Voltage-gated potassium channels"/>
    <property type="match status" value="2"/>
</dbReference>
<keyword evidence="7" id="KW-0770">Synapse</keyword>
<dbReference type="InterPro" id="IPR001320">
    <property type="entry name" value="Iontro_rcpt_C"/>
</dbReference>
<dbReference type="STRING" id="35570.A0A1I8Q126"/>
<keyword evidence="13" id="KW-1071">Ligand-gated ion channel</keyword>
<keyword evidence="14" id="KW-0407">Ion channel</keyword>
<feature type="signal peptide" evidence="17">
    <location>
        <begin position="1"/>
        <end position="34"/>
    </location>
</feature>
<evidence type="ECO:0008006" key="22">
    <source>
        <dbReference type="Google" id="ProtNLM"/>
    </source>
</evidence>
<reference evidence="20" key="1">
    <citation type="submission" date="2020-05" db="UniProtKB">
        <authorList>
            <consortium name="EnsemblMetazoa"/>
        </authorList>
    </citation>
    <scope>IDENTIFICATION</scope>
    <source>
        <strain evidence="20">USDA</strain>
    </source>
</reference>
<evidence type="ECO:0000313" key="20">
    <source>
        <dbReference type="EnsemblMetazoa" id="SCAU012891-PA"/>
    </source>
</evidence>
<dbReference type="Pfam" id="PF10613">
    <property type="entry name" value="Lig_chan-Glu_bd"/>
    <property type="match status" value="2"/>
</dbReference>
<dbReference type="GO" id="GO:0045211">
    <property type="term" value="C:postsynaptic membrane"/>
    <property type="evidence" value="ECO:0007669"/>
    <property type="project" value="UniProtKB-SubCell"/>
</dbReference>
<keyword evidence="12" id="KW-0628">Postsynaptic cell membrane</keyword>
<dbReference type="Pfam" id="PF00060">
    <property type="entry name" value="Lig_chan"/>
    <property type="match status" value="2"/>
</dbReference>
<dbReference type="InterPro" id="IPR015683">
    <property type="entry name" value="Ionotropic_Glu_rcpt"/>
</dbReference>
<name>A0A1I8Q126_STOCA</name>
<dbReference type="Gene3D" id="3.40.50.2300">
    <property type="match status" value="4"/>
</dbReference>
<evidence type="ECO:0000256" key="17">
    <source>
        <dbReference type="SAM" id="SignalP"/>
    </source>
</evidence>
<evidence type="ECO:0000256" key="10">
    <source>
        <dbReference type="ARBA" id="ARBA00023170"/>
    </source>
</evidence>
<keyword evidence="2" id="KW-0813">Transport</keyword>
<evidence type="ECO:0000256" key="6">
    <source>
        <dbReference type="ARBA" id="ARBA00022989"/>
    </source>
</evidence>
<evidence type="ECO:0000256" key="3">
    <source>
        <dbReference type="ARBA" id="ARBA00022475"/>
    </source>
</evidence>
<keyword evidence="5 17" id="KW-0732">Signal</keyword>
<dbReference type="SUPFAM" id="SSF53822">
    <property type="entry name" value="Periplasmic binding protein-like I"/>
    <property type="match status" value="1"/>
</dbReference>
<dbReference type="VEuPathDB" id="VectorBase:SCAU012891"/>
<dbReference type="Gene3D" id="1.10.287.70">
    <property type="match status" value="2"/>
</dbReference>
<comment type="subcellular location">
    <subcellularLocation>
        <location evidence="15">Postsynaptic cell membrane</location>
        <topology evidence="15">Multi-pass membrane protein</topology>
    </subcellularLocation>
</comment>
<feature type="transmembrane region" description="Helical" evidence="16">
    <location>
        <begin position="653"/>
        <end position="671"/>
    </location>
</feature>
<feature type="transmembrane region" description="Helical" evidence="16">
    <location>
        <begin position="772"/>
        <end position="795"/>
    </location>
</feature>
<feature type="transmembrane region" description="Helical" evidence="16">
    <location>
        <begin position="1013"/>
        <end position="1031"/>
    </location>
</feature>
<dbReference type="PANTHER" id="PTHR18966">
    <property type="entry name" value="IONOTROPIC GLUTAMATE RECEPTOR"/>
    <property type="match status" value="1"/>
</dbReference>
<feature type="transmembrane region" description="Helical" evidence="16">
    <location>
        <begin position="1132"/>
        <end position="1155"/>
    </location>
</feature>
<dbReference type="InterPro" id="IPR028082">
    <property type="entry name" value="Peripla_BP_I"/>
</dbReference>
<dbReference type="FunFam" id="3.40.190.10:FF:000060">
    <property type="entry name" value="Glutamate receptor ionotropic, kainate 1"/>
    <property type="match status" value="2"/>
</dbReference>
<dbReference type="FunFam" id="3.40.50.2300:FF:000186">
    <property type="entry name" value="Glutamate receptor 1"/>
    <property type="match status" value="1"/>
</dbReference>
<sequence>MPFGFHFGSVLWIILSNSWLLLLLPPLPPPAALTTMTTASYQHFRALMGAEAQPSSLTEKIPLGAIFEQGTDEVQSAFKYAMLNHNLNVSSRRFELQAYVDVINTADAFKLSRLICNQFSRGVYSMLGAVSPDSFDTLHSYSNTFQMPFVTPWFPEKVLTPSSGFLDFAISMRPDYHQAIIDTIQFYGWRKIIYLYDSHDGLLRLQQIYQGLKPGNESFQVEMVKRIANVTMAIDFLHTLEDLGRFTNKYIVLDCPTEMAKEILIQHVRDISLGRRTYHYLLSGLVMDDRWESEIIEFGAINITGFRLVDTNRRFVKDFYESGKHLDPAVTIGAGRESISAQAALMYDAVFVLVEAFNKILRKKPDQFRNNIRRGQTLMAAASTSANASGLSNGGGIMAGSSNGGSGGGGGVGGVGGGGGSNSASRALDCNTGKGWVTPWEHGDKISRYLRKVEIEGLTGDIKFNDDGRRVNYTLHVVEMTVNSAMVKVAEWSDEAGFQPLTAKYVRLKPLAEIEKNRTYIVTTVLEEPYIMEKRLMVGETLEGNDRFEGYCKDLADLLAKRLGINYEMRLVKDNLYGSENPKIHGGWDGMVGELVRREADIAIAAMTITAERERVIDFSKPFMSLGISIMIKKPVKQTPGVFSFMNPLSQEIWVSVIFSYIGVSIVLFFVSRFSPYEWRIVQFQAENHAAHHEQLSNQQPPGIIGGVPVPGPMPAVTPGAGGVVGGPGGQAASAAVNDFSILNSFWFSLAAFMQQGCDISPRSISGRIVGAVWWFFTLILISSYTANLAAFLTVERMVTPINSPEDLAMQTEVQYGTLLHGSTWDFFRRSQIGLHNKMWEYMNSRKHVFVSTYDEGIRRVRTSKGKYALLVESPKNEYVNAREPCDTMKVGRNLDTKGFGIATPIGSPLKDPINLAVLSLKENGELIKLRDKDNLYGSENPKIHGGWDGMVGELVRREADIAIAAMTITAERERVIDFSKPFMSLGISIMIKKPVKQTPGVFSFMNPLSQEIWVSVIFSYIGVSIVLFFVSRFSPYEWRIVQFQAENHAAHHEQLSNQQPPGIIGGVPVPGPMPAVTPGAGGVVGGPGGQAASAAVNDFSILNSFWFSLAAFMQQGCDISPRSISGRIVGAVWWFFTLILISSYTANLAAFLTVERMVTPINSPEDLAMQTEVQYGTLLHGSTWDFFRRSQIGLHNKMWEYMNSRKHVFVSTYDEGIRRVRTSKGKYALLVESPKNEYVNAREPCDTMKVGRNLDTKGFGIATPIGSPLKDPINLAVLSLKENGELIKLRD</sequence>
<evidence type="ECO:0000256" key="1">
    <source>
        <dbReference type="ARBA" id="ARBA00008685"/>
    </source>
</evidence>
<feature type="domain" description="Ionotropic glutamate receptor C-terminal" evidence="18">
    <location>
        <begin position="519"/>
        <end position="933"/>
    </location>
</feature>
<evidence type="ECO:0000256" key="7">
    <source>
        <dbReference type="ARBA" id="ARBA00023018"/>
    </source>
</evidence>
<dbReference type="InterPro" id="IPR001828">
    <property type="entry name" value="ANF_lig-bd_rcpt"/>
</dbReference>
<keyword evidence="8" id="KW-0406">Ion transport</keyword>
<keyword evidence="6 16" id="KW-1133">Transmembrane helix</keyword>
<evidence type="ECO:0000256" key="8">
    <source>
        <dbReference type="ARBA" id="ARBA00023065"/>
    </source>
</evidence>
<dbReference type="Proteomes" id="UP000095300">
    <property type="component" value="Unassembled WGS sequence"/>
</dbReference>
<dbReference type="Gene3D" id="3.40.190.10">
    <property type="entry name" value="Periplasmic binding protein-like II"/>
    <property type="match status" value="4"/>
</dbReference>
<protein>
    <recommendedName>
        <fullName evidence="22">Glutamate receptor 1</fullName>
    </recommendedName>
</protein>
<dbReference type="EnsemblMetazoa" id="SCAU012891-RA">
    <property type="protein sequence ID" value="SCAU012891-PA"/>
    <property type="gene ID" value="SCAU012891"/>
</dbReference>
<comment type="similarity">
    <text evidence="1">Belongs to the glutamate-gated ion channel (TC 1.A.10.1) family.</text>
</comment>
<evidence type="ECO:0000256" key="14">
    <source>
        <dbReference type="ARBA" id="ARBA00023303"/>
    </source>
</evidence>
<dbReference type="GO" id="GO:0007166">
    <property type="term" value="P:cell surface receptor signaling pathway"/>
    <property type="evidence" value="ECO:0007669"/>
    <property type="project" value="UniProtKB-ARBA"/>
</dbReference>
<evidence type="ECO:0000256" key="9">
    <source>
        <dbReference type="ARBA" id="ARBA00023136"/>
    </source>
</evidence>
<evidence type="ECO:0000256" key="4">
    <source>
        <dbReference type="ARBA" id="ARBA00022692"/>
    </source>
</evidence>